<feature type="region of interest" description="Disordered" evidence="1">
    <location>
        <begin position="1"/>
        <end position="24"/>
    </location>
</feature>
<evidence type="ECO:0000256" key="1">
    <source>
        <dbReference type="SAM" id="MobiDB-lite"/>
    </source>
</evidence>
<organism evidence="2 3">
    <name type="scientific">Naasia aerilata</name>
    <dbReference type="NCBI Taxonomy" id="1162966"/>
    <lineage>
        <taxon>Bacteria</taxon>
        <taxon>Bacillati</taxon>
        <taxon>Actinomycetota</taxon>
        <taxon>Actinomycetes</taxon>
        <taxon>Micrococcales</taxon>
        <taxon>Microbacteriaceae</taxon>
        <taxon>Naasia</taxon>
    </lineage>
</organism>
<gene>
    <name evidence="2" type="ORF">GCM10025866_36050</name>
</gene>
<sequence length="63" mass="7135">MDVDRLPLRPHRGGVRPRGGPADSVRHQAQVLYLHRVQPRAKAIANIDNTDPEHPRRTFSDSC</sequence>
<evidence type="ECO:0000313" key="3">
    <source>
        <dbReference type="Proteomes" id="UP001321498"/>
    </source>
</evidence>
<accession>A0ABM8GH70</accession>
<reference evidence="3" key="1">
    <citation type="journal article" date="2019" name="Int. J. Syst. Evol. Microbiol.">
        <title>The Global Catalogue of Microorganisms (GCM) 10K type strain sequencing project: providing services to taxonomists for standard genome sequencing and annotation.</title>
        <authorList>
            <consortium name="The Broad Institute Genomics Platform"/>
            <consortium name="The Broad Institute Genome Sequencing Center for Infectious Disease"/>
            <person name="Wu L."/>
            <person name="Ma J."/>
        </authorList>
    </citation>
    <scope>NUCLEOTIDE SEQUENCE [LARGE SCALE GENOMIC DNA]</scope>
    <source>
        <strain evidence="3">NBRC 108725</strain>
    </source>
</reference>
<keyword evidence="3" id="KW-1185">Reference proteome</keyword>
<proteinExistence type="predicted"/>
<name>A0ABM8GH70_9MICO</name>
<dbReference type="EMBL" id="AP027731">
    <property type="protein sequence ID" value="BDZ47696.1"/>
    <property type="molecule type" value="Genomic_DNA"/>
</dbReference>
<protein>
    <submittedName>
        <fullName evidence="2">Uncharacterized protein</fullName>
    </submittedName>
</protein>
<evidence type="ECO:0000313" key="2">
    <source>
        <dbReference type="EMBL" id="BDZ47696.1"/>
    </source>
</evidence>
<dbReference type="Proteomes" id="UP001321498">
    <property type="component" value="Chromosome"/>
</dbReference>